<keyword evidence="2" id="KW-0472">Membrane</keyword>
<feature type="compositionally biased region" description="Low complexity" evidence="1">
    <location>
        <begin position="75"/>
        <end position="96"/>
    </location>
</feature>
<dbReference type="Gene3D" id="3.30.10.20">
    <property type="match status" value="2"/>
</dbReference>
<evidence type="ECO:0000313" key="5">
    <source>
        <dbReference type="Proteomes" id="UP000823521"/>
    </source>
</evidence>
<feature type="transmembrane region" description="Helical" evidence="2">
    <location>
        <begin position="21"/>
        <end position="44"/>
    </location>
</feature>
<evidence type="ECO:0000313" key="4">
    <source>
        <dbReference type="EMBL" id="MBO4204556.1"/>
    </source>
</evidence>
<reference evidence="4 5" key="1">
    <citation type="submission" date="2019-12" db="EMBL/GenBank/DDBJ databases">
        <title>Whole genome sequencing of endophytic Actinobacterium Micromonospora sp. MPMI6T.</title>
        <authorList>
            <person name="Evv R."/>
            <person name="Podile A.R."/>
        </authorList>
    </citation>
    <scope>NUCLEOTIDE SEQUENCE [LARGE SCALE GENOMIC DNA]</scope>
    <source>
        <strain evidence="4 5">MPMI6</strain>
    </source>
</reference>
<keyword evidence="2" id="KW-1133">Transmembrane helix</keyword>
<evidence type="ECO:0000256" key="2">
    <source>
        <dbReference type="SAM" id="Phobius"/>
    </source>
</evidence>
<gene>
    <name evidence="4" type="ORF">GSF22_00800</name>
</gene>
<evidence type="ECO:0000259" key="3">
    <source>
        <dbReference type="PROSITE" id="PS51178"/>
    </source>
</evidence>
<dbReference type="Pfam" id="PF03793">
    <property type="entry name" value="PASTA"/>
    <property type="match status" value="2"/>
</dbReference>
<dbReference type="InterPro" id="IPR005543">
    <property type="entry name" value="PASTA_dom"/>
</dbReference>
<keyword evidence="5" id="KW-1185">Reference proteome</keyword>
<feature type="compositionally biased region" description="Low complexity" evidence="1">
    <location>
        <begin position="49"/>
        <end position="65"/>
    </location>
</feature>
<name>A0ABS3VJ54_MICEH</name>
<keyword evidence="2" id="KW-0812">Transmembrane</keyword>
<accession>A0ABS3VJ54</accession>
<dbReference type="Proteomes" id="UP000823521">
    <property type="component" value="Unassembled WGS sequence"/>
</dbReference>
<protein>
    <submittedName>
        <fullName evidence="4">PASTA domain-containing protein</fullName>
    </submittedName>
</protein>
<dbReference type="CDD" id="cd06577">
    <property type="entry name" value="PASTA_pknB"/>
    <property type="match status" value="2"/>
</dbReference>
<dbReference type="RefSeq" id="WP_208810641.1">
    <property type="nucleotide sequence ID" value="NZ_WVUH01000002.1"/>
</dbReference>
<dbReference type="SMART" id="SM00740">
    <property type="entry name" value="PASTA"/>
    <property type="match status" value="2"/>
</dbReference>
<feature type="region of interest" description="Disordered" evidence="1">
    <location>
        <begin position="49"/>
        <end position="98"/>
    </location>
</feature>
<proteinExistence type="predicted"/>
<dbReference type="EMBL" id="WVUH01000002">
    <property type="protein sequence ID" value="MBO4204556.1"/>
    <property type="molecule type" value="Genomic_DNA"/>
</dbReference>
<sequence length="231" mass="23461">MDQSDTDRSGVPVRRSGRGKLVVGSATAFVVLATLGALGGHLLATGETGRPAADAGNAPAANAPPATGPTPRTPRPTTGRPSTPAAQQTTGNAGAQLPDLVGKDFEQARTELRKRRLGWRLVFGSDGASRAVQRTEPASGAPVRPGDTVQLFVAGAAPVVRVPNLSGDGCAEAAQKLVDAGLYPRYASGRQGTVHGQDPAADAEARWNDQVEIVCGSASPAVPTAGPSPTY</sequence>
<feature type="domain" description="PASTA" evidence="3">
    <location>
        <begin position="91"/>
        <end position="155"/>
    </location>
</feature>
<evidence type="ECO:0000256" key="1">
    <source>
        <dbReference type="SAM" id="MobiDB-lite"/>
    </source>
</evidence>
<dbReference type="PROSITE" id="PS51178">
    <property type="entry name" value="PASTA"/>
    <property type="match status" value="1"/>
</dbReference>
<comment type="caution">
    <text evidence="4">The sequence shown here is derived from an EMBL/GenBank/DDBJ whole genome shotgun (WGS) entry which is preliminary data.</text>
</comment>
<organism evidence="4 5">
    <name type="scientific">Micromonospora echinofusca</name>
    <dbReference type="NCBI Taxonomy" id="47858"/>
    <lineage>
        <taxon>Bacteria</taxon>
        <taxon>Bacillati</taxon>
        <taxon>Actinomycetota</taxon>
        <taxon>Actinomycetes</taxon>
        <taxon>Micromonosporales</taxon>
        <taxon>Micromonosporaceae</taxon>
        <taxon>Micromonospora</taxon>
    </lineage>
</organism>